<name>A0A1J9QLJ7_9PEZI</name>
<dbReference type="FunFam" id="1.10.287.70:FF:000182">
    <property type="entry name" value="Outward-rectifier potassium channel TOK1"/>
    <property type="match status" value="1"/>
</dbReference>
<feature type="compositionally biased region" description="Low complexity" evidence="9">
    <location>
        <begin position="646"/>
        <end position="655"/>
    </location>
</feature>
<feature type="transmembrane region" description="Helical" evidence="10">
    <location>
        <begin position="167"/>
        <end position="194"/>
    </location>
</feature>
<evidence type="ECO:0000313" key="12">
    <source>
        <dbReference type="EMBL" id="OJD29328.1"/>
    </source>
</evidence>
<dbReference type="RefSeq" id="XP_020125588.1">
    <property type="nucleotide sequence ID" value="XM_020279566.1"/>
</dbReference>
<protein>
    <submittedName>
        <fullName evidence="12">Voltage-gated potassium channel</fullName>
    </submittedName>
</protein>
<gene>
    <name evidence="12" type="ORF">BKCO1_8400033</name>
</gene>
<evidence type="ECO:0000256" key="6">
    <source>
        <dbReference type="ARBA" id="ARBA00023136"/>
    </source>
</evidence>
<dbReference type="Gene3D" id="1.10.287.70">
    <property type="match status" value="2"/>
</dbReference>
<keyword evidence="4 10" id="KW-1133">Transmembrane helix</keyword>
<comment type="caution">
    <text evidence="12">The sequence shown here is derived from an EMBL/GenBank/DDBJ whole genome shotgun (WGS) entry which is preliminary data.</text>
</comment>
<feature type="region of interest" description="Disordered" evidence="9">
    <location>
        <begin position="603"/>
        <end position="670"/>
    </location>
</feature>
<dbReference type="GO" id="GO:0022841">
    <property type="term" value="F:potassium ion leak channel activity"/>
    <property type="evidence" value="ECO:0007669"/>
    <property type="project" value="TreeGrafter"/>
</dbReference>
<feature type="compositionally biased region" description="Acidic residues" evidence="9">
    <location>
        <begin position="656"/>
        <end position="667"/>
    </location>
</feature>
<organism evidence="12 13">
    <name type="scientific">Diplodia corticola</name>
    <dbReference type="NCBI Taxonomy" id="236234"/>
    <lineage>
        <taxon>Eukaryota</taxon>
        <taxon>Fungi</taxon>
        <taxon>Dikarya</taxon>
        <taxon>Ascomycota</taxon>
        <taxon>Pezizomycotina</taxon>
        <taxon>Dothideomycetes</taxon>
        <taxon>Dothideomycetes incertae sedis</taxon>
        <taxon>Botryosphaeriales</taxon>
        <taxon>Botryosphaeriaceae</taxon>
        <taxon>Diplodia</taxon>
    </lineage>
</organism>
<dbReference type="AlphaFoldDB" id="A0A1J9QLJ7"/>
<dbReference type="GO" id="GO:0015271">
    <property type="term" value="F:outward rectifier potassium channel activity"/>
    <property type="evidence" value="ECO:0007669"/>
    <property type="project" value="TreeGrafter"/>
</dbReference>
<dbReference type="Proteomes" id="UP000183809">
    <property type="component" value="Unassembled WGS sequence"/>
</dbReference>
<dbReference type="SUPFAM" id="SSF81324">
    <property type="entry name" value="Voltage-gated potassium channels"/>
    <property type="match status" value="2"/>
</dbReference>
<accession>A0A1J9QLJ7</accession>
<feature type="domain" description="Potassium channel" evidence="11">
    <location>
        <begin position="482"/>
        <end position="555"/>
    </location>
</feature>
<dbReference type="Pfam" id="PF07885">
    <property type="entry name" value="Ion_trans_2"/>
    <property type="match status" value="2"/>
</dbReference>
<reference evidence="12 13" key="1">
    <citation type="submission" date="2016-10" db="EMBL/GenBank/DDBJ databases">
        <title>Proteomics and genomics reveal pathogen-plant mechanisms compatible with a hemibiotrophic lifestyle of Diplodia corticola.</title>
        <authorList>
            <person name="Fernandes I."/>
            <person name="De Jonge R."/>
            <person name="Van De Peer Y."/>
            <person name="Devreese B."/>
            <person name="Alves A."/>
            <person name="Esteves A.C."/>
        </authorList>
    </citation>
    <scope>NUCLEOTIDE SEQUENCE [LARGE SCALE GENOMIC DNA]</scope>
    <source>
        <strain evidence="12 13">CBS 112549</strain>
    </source>
</reference>
<evidence type="ECO:0000256" key="3">
    <source>
        <dbReference type="ARBA" id="ARBA00022692"/>
    </source>
</evidence>
<feature type="transmembrane region" description="Helical" evidence="10">
    <location>
        <begin position="249"/>
        <end position="270"/>
    </location>
</feature>
<dbReference type="EMBL" id="MNUE01000084">
    <property type="protein sequence ID" value="OJD29328.1"/>
    <property type="molecule type" value="Genomic_DNA"/>
</dbReference>
<feature type="transmembrane region" description="Helical" evidence="10">
    <location>
        <begin position="532"/>
        <end position="549"/>
    </location>
</feature>
<feature type="region of interest" description="Disordered" evidence="9">
    <location>
        <begin position="1"/>
        <end position="60"/>
    </location>
</feature>
<feature type="transmembrane region" description="Helical" evidence="10">
    <location>
        <begin position="311"/>
        <end position="330"/>
    </location>
</feature>
<evidence type="ECO:0000256" key="4">
    <source>
        <dbReference type="ARBA" id="ARBA00022989"/>
    </source>
</evidence>
<evidence type="ECO:0000256" key="1">
    <source>
        <dbReference type="ARBA" id="ARBA00004141"/>
    </source>
</evidence>
<dbReference type="GO" id="GO:0030322">
    <property type="term" value="P:stabilization of membrane potential"/>
    <property type="evidence" value="ECO:0007669"/>
    <property type="project" value="TreeGrafter"/>
</dbReference>
<evidence type="ECO:0000259" key="11">
    <source>
        <dbReference type="Pfam" id="PF07885"/>
    </source>
</evidence>
<keyword evidence="6 10" id="KW-0472">Membrane</keyword>
<dbReference type="OrthoDB" id="297496at2759"/>
<keyword evidence="2 8" id="KW-0813">Transport</keyword>
<comment type="similarity">
    <text evidence="8">Belongs to the two pore domain potassium channel (TC 1.A.1.8) family.</text>
</comment>
<evidence type="ECO:0000256" key="8">
    <source>
        <dbReference type="RuleBase" id="RU003857"/>
    </source>
</evidence>
<feature type="transmembrane region" description="Helical" evidence="10">
    <location>
        <begin position="470"/>
        <end position="494"/>
    </location>
</feature>
<dbReference type="STRING" id="236234.A0A1J9QLJ7"/>
<keyword evidence="5 8" id="KW-0406">Ion transport</keyword>
<dbReference type="PANTHER" id="PTHR11003:SF342">
    <property type="entry name" value="OUTWARD-RECTIFIER POTASSIUM CHANNEL TOK1"/>
    <property type="match status" value="1"/>
</dbReference>
<keyword evidence="13" id="KW-1185">Reference proteome</keyword>
<keyword evidence="3 8" id="KW-0812">Transmembrane</keyword>
<evidence type="ECO:0000256" key="2">
    <source>
        <dbReference type="ARBA" id="ARBA00022448"/>
    </source>
</evidence>
<dbReference type="GeneID" id="31019829"/>
<dbReference type="GO" id="GO:0005886">
    <property type="term" value="C:plasma membrane"/>
    <property type="evidence" value="ECO:0007669"/>
    <property type="project" value="TreeGrafter"/>
</dbReference>
<feature type="transmembrane region" description="Helical" evidence="10">
    <location>
        <begin position="136"/>
        <end position="155"/>
    </location>
</feature>
<feature type="transmembrane region" description="Helical" evidence="10">
    <location>
        <begin position="500"/>
        <end position="520"/>
    </location>
</feature>
<evidence type="ECO:0000256" key="10">
    <source>
        <dbReference type="SAM" id="Phobius"/>
    </source>
</evidence>
<proteinExistence type="inferred from homology"/>
<evidence type="ECO:0000256" key="7">
    <source>
        <dbReference type="ARBA" id="ARBA00023303"/>
    </source>
</evidence>
<comment type="subcellular location">
    <subcellularLocation>
        <location evidence="1">Membrane</location>
        <topology evidence="1">Multi-pass membrane protein</topology>
    </subcellularLocation>
</comment>
<feature type="transmembrane region" description="Helical" evidence="10">
    <location>
        <begin position="82"/>
        <end position="112"/>
    </location>
</feature>
<feature type="domain" description="Potassium channel" evidence="11">
    <location>
        <begin position="255"/>
        <end position="332"/>
    </location>
</feature>
<dbReference type="PRINTS" id="PR01333">
    <property type="entry name" value="2POREKCHANEL"/>
</dbReference>
<evidence type="ECO:0000256" key="5">
    <source>
        <dbReference type="ARBA" id="ARBA00023065"/>
    </source>
</evidence>
<feature type="region of interest" description="Disordered" evidence="9">
    <location>
        <begin position="402"/>
        <end position="438"/>
    </location>
</feature>
<evidence type="ECO:0000256" key="9">
    <source>
        <dbReference type="SAM" id="MobiDB-lite"/>
    </source>
</evidence>
<dbReference type="PANTHER" id="PTHR11003">
    <property type="entry name" value="POTASSIUM CHANNEL, SUBFAMILY K"/>
    <property type="match status" value="1"/>
</dbReference>
<feature type="transmembrane region" description="Helical" evidence="10">
    <location>
        <begin position="206"/>
        <end position="229"/>
    </location>
</feature>
<keyword evidence="7 8" id="KW-0407">Ion channel</keyword>
<dbReference type="InterPro" id="IPR003280">
    <property type="entry name" value="2pore_dom_K_chnl"/>
</dbReference>
<dbReference type="InterPro" id="IPR013099">
    <property type="entry name" value="K_chnl_dom"/>
</dbReference>
<evidence type="ECO:0000313" key="13">
    <source>
        <dbReference type="Proteomes" id="UP000183809"/>
    </source>
</evidence>
<sequence length="783" mass="88677">MASTSDRSPTIAPSPEKPDSPGRTSPPQHVIMTAPAMPPSEQRMLQREQTGGKSTKRRQSWSWRSLGRFWERKREDGSKNDWWFASTGIPLLAATLGPLANVLSIAALVTYWRMNVVVDGQVVSELAGVPFEDPRWTYWLNAASLICGFVGNLFLLMNFTQKIRYIIALPVTIVLWYTATGLLTAVLICMELFVPPDRPSQTYTQGYWYGVMAAVLYCTCSMILMINMVGYWRGHYPQTFTLTESQRTLILQTMMFFIWLAGGAGMFARIETLHGQDNWTFANALYFCDVTILTVGFGDIVPSNDVSRGLVFPYSVGGIIMLGLVVSSIYRFSTDLGQEKVVRKHIDKVRSRTLDRTVNSSFELRERSRTRRRQRSLPAAGSLAPIISAPFNPVDRSLATRIPARPEEDGAKTKKKKRKGAAAMVPSAVRHYPHHHPRRKKTRLLLLREEKDRFETMRAIQHSAARFKRWYALTLSVLAFGILWCIGAVVFWRAEQKAQGLTYFQALYFCYVSLLTIGYGDLAPKSNAGRSFFVVWSLIAVPTMTILISDMGDTVISGFKNATSKLADVTVLPKDGIWHDFLQSQPRLLNLLQQEAARRRIKRGMALGPGDEEEDRNRDPESPPPDPPSLRTDDDDAADRTPPPTATTAATAITTDNDDDDNDPETESDARLAQRLARAIRAVANDIKEDVDSARRPKRYRYEEWVEFTKLIRFTAEGREEEERDEEEDGLVEWDWIGENSPMMAGMNEAEFVLDRLCESLGRYLRRGDGVGAKRERERERMR</sequence>